<accession>A0A9E3HCP6</accession>
<name>A0A9E3HCP6_9NOST</name>
<reference evidence="1" key="1">
    <citation type="submission" date="2021-05" db="EMBL/GenBank/DDBJ databases">
        <authorList>
            <person name="Pietrasiak N."/>
            <person name="Ward R."/>
            <person name="Stajich J.E."/>
            <person name="Kurbessoian T."/>
        </authorList>
    </citation>
    <scope>NUCLEOTIDE SEQUENCE</scope>
    <source>
        <strain evidence="1">HA4357-MV3</strain>
    </source>
</reference>
<dbReference type="AlphaFoldDB" id="A0A9E3HCP6"/>
<proteinExistence type="predicted"/>
<evidence type="ECO:0000313" key="1">
    <source>
        <dbReference type="EMBL" id="MBW4434752.1"/>
    </source>
</evidence>
<comment type="caution">
    <text evidence="1">The sequence shown here is derived from an EMBL/GenBank/DDBJ whole genome shotgun (WGS) entry which is preliminary data.</text>
</comment>
<evidence type="ECO:0000313" key="2">
    <source>
        <dbReference type="Proteomes" id="UP000813215"/>
    </source>
</evidence>
<organism evidence="1 2">
    <name type="scientific">Pelatocladus maniniholoensis HA4357-MV3</name>
    <dbReference type="NCBI Taxonomy" id="1117104"/>
    <lineage>
        <taxon>Bacteria</taxon>
        <taxon>Bacillati</taxon>
        <taxon>Cyanobacteriota</taxon>
        <taxon>Cyanophyceae</taxon>
        <taxon>Nostocales</taxon>
        <taxon>Nostocaceae</taxon>
        <taxon>Pelatocladus</taxon>
    </lineage>
</organism>
<reference evidence="1" key="2">
    <citation type="journal article" date="2022" name="Microbiol. Resour. Announc.">
        <title>Metagenome Sequencing to Explore Phylogenomics of Terrestrial Cyanobacteria.</title>
        <authorList>
            <person name="Ward R.D."/>
            <person name="Stajich J.E."/>
            <person name="Johansen J.R."/>
            <person name="Huntemann M."/>
            <person name="Clum A."/>
            <person name="Foster B."/>
            <person name="Foster B."/>
            <person name="Roux S."/>
            <person name="Palaniappan K."/>
            <person name="Varghese N."/>
            <person name="Mukherjee S."/>
            <person name="Reddy T.B.K."/>
            <person name="Daum C."/>
            <person name="Copeland A."/>
            <person name="Chen I.A."/>
            <person name="Ivanova N.N."/>
            <person name="Kyrpides N.C."/>
            <person name="Shapiro N."/>
            <person name="Eloe-Fadrosh E.A."/>
            <person name="Pietrasiak N."/>
        </authorList>
    </citation>
    <scope>NUCLEOTIDE SEQUENCE</scope>
    <source>
        <strain evidence="1">HA4357-MV3</strain>
    </source>
</reference>
<dbReference type="Proteomes" id="UP000813215">
    <property type="component" value="Unassembled WGS sequence"/>
</dbReference>
<protein>
    <submittedName>
        <fullName evidence="1">Ribbon-helix-helix domain-containing protein</fullName>
    </submittedName>
</protein>
<dbReference type="EMBL" id="JAHHHW010000142">
    <property type="protein sequence ID" value="MBW4434752.1"/>
    <property type="molecule type" value="Genomic_DNA"/>
</dbReference>
<sequence length="91" mass="10271">MDATFNWKPEQILLEKLITLAHQRGQSPESIVNEAVKIYLETESPKSNLSSDSDPLIGLFASANDLATKSEDILQQEITEKSGWTWKETQH</sequence>
<gene>
    <name evidence="1" type="ORF">KME28_24335</name>
</gene>